<dbReference type="Proteomes" id="UP000318331">
    <property type="component" value="Unassembled WGS sequence"/>
</dbReference>
<comment type="caution">
    <text evidence="3">The sequence shown here is derived from an EMBL/GenBank/DDBJ whole genome shotgun (WGS) entry which is preliminary data.</text>
</comment>
<organism evidence="3 4">
    <name type="scientific">Klugiella xanthotipulae</name>
    <dbReference type="NCBI Taxonomy" id="244735"/>
    <lineage>
        <taxon>Bacteria</taxon>
        <taxon>Bacillati</taxon>
        <taxon>Actinomycetota</taxon>
        <taxon>Actinomycetes</taxon>
        <taxon>Micrococcales</taxon>
        <taxon>Microbacteriaceae</taxon>
        <taxon>Klugiella</taxon>
    </lineage>
</organism>
<comment type="catalytic activity">
    <reaction evidence="1">
        <text>thiamine phosphate + ATP = thiamine diphosphate + ADP</text>
        <dbReference type="Rhea" id="RHEA:15913"/>
        <dbReference type="ChEBI" id="CHEBI:30616"/>
        <dbReference type="ChEBI" id="CHEBI:37575"/>
        <dbReference type="ChEBI" id="CHEBI:58937"/>
        <dbReference type="ChEBI" id="CHEBI:456216"/>
        <dbReference type="EC" id="2.7.4.16"/>
    </reaction>
</comment>
<dbReference type="GO" id="GO:0009228">
    <property type="term" value="P:thiamine biosynthetic process"/>
    <property type="evidence" value="ECO:0007669"/>
    <property type="project" value="UniProtKB-KW"/>
</dbReference>
<dbReference type="UniPathway" id="UPA00060">
    <property type="reaction ID" value="UER00142"/>
</dbReference>
<keyword evidence="1" id="KW-0460">Magnesium</keyword>
<dbReference type="PANTHER" id="PTHR30270:SF0">
    <property type="entry name" value="THIAMINE-MONOPHOSPHATE KINASE"/>
    <property type="match status" value="1"/>
</dbReference>
<dbReference type="PANTHER" id="PTHR30270">
    <property type="entry name" value="THIAMINE-MONOPHOSPHATE KINASE"/>
    <property type="match status" value="1"/>
</dbReference>
<comment type="miscellaneous">
    <text evidence="1">Reaction mechanism of ThiL seems to utilize a direct, inline transfer of the gamma-phosphate of ATP to TMP rather than a phosphorylated enzyme intermediate.</text>
</comment>
<feature type="binding site" evidence="1">
    <location>
        <position position="53"/>
    </location>
    <ligand>
        <name>Mg(2+)</name>
        <dbReference type="ChEBI" id="CHEBI:18420"/>
        <label>4</label>
    </ligand>
</feature>
<evidence type="ECO:0000256" key="1">
    <source>
        <dbReference type="HAMAP-Rule" id="MF_02128"/>
    </source>
</evidence>
<feature type="binding site" evidence="1">
    <location>
        <position position="333"/>
    </location>
    <ligand>
        <name>substrate</name>
    </ligand>
</feature>
<reference evidence="3 4" key="1">
    <citation type="submission" date="2019-06" db="EMBL/GenBank/DDBJ databases">
        <title>Sequencing the genomes of 1000 actinobacteria strains.</title>
        <authorList>
            <person name="Klenk H.-P."/>
        </authorList>
    </citation>
    <scope>NUCLEOTIDE SEQUENCE [LARGE SCALE GENOMIC DNA]</scope>
    <source>
        <strain evidence="3 4">DSM 18031</strain>
    </source>
</reference>
<dbReference type="InterPro" id="IPR036676">
    <property type="entry name" value="PurM-like_C_sf"/>
</dbReference>
<dbReference type="HAMAP" id="MF_02128">
    <property type="entry name" value="TMP_kinase"/>
    <property type="match status" value="1"/>
</dbReference>
<dbReference type="SUPFAM" id="SSF56042">
    <property type="entry name" value="PurM C-terminal domain-like"/>
    <property type="match status" value="1"/>
</dbReference>
<feature type="binding site" evidence="1">
    <location>
        <position position="53"/>
    </location>
    <ligand>
        <name>Mg(2+)</name>
        <dbReference type="ChEBI" id="CHEBI:18420"/>
        <label>3</label>
    </ligand>
</feature>
<dbReference type="GO" id="GO:0009229">
    <property type="term" value="P:thiamine diphosphate biosynthetic process"/>
    <property type="evidence" value="ECO:0007669"/>
    <property type="project" value="UniProtKB-UniRule"/>
</dbReference>
<feature type="binding site" evidence="1">
    <location>
        <position position="252"/>
    </location>
    <ligand>
        <name>ATP</name>
        <dbReference type="ChEBI" id="CHEBI:30616"/>
    </ligand>
</feature>
<dbReference type="InterPro" id="IPR036921">
    <property type="entry name" value="PurM-like_N_sf"/>
</dbReference>
<feature type="binding site" evidence="1">
    <location>
        <position position="68"/>
    </location>
    <ligand>
        <name>Mg(2+)</name>
        <dbReference type="ChEBI" id="CHEBI:18420"/>
        <label>1</label>
    </ligand>
</feature>
<feature type="binding site" evidence="1">
    <location>
        <position position="67"/>
    </location>
    <ligand>
        <name>Mg(2+)</name>
        <dbReference type="ChEBI" id="CHEBI:18420"/>
        <label>1</label>
    </ligand>
</feature>
<feature type="binding site" evidence="1">
    <location>
        <position position="253"/>
    </location>
    <ligand>
        <name>Mg(2+)</name>
        <dbReference type="ChEBI" id="CHEBI:18420"/>
        <label>5</label>
    </ligand>
</feature>
<comment type="similarity">
    <text evidence="1">Belongs to the thiamine-monophosphate kinase family.</text>
</comment>
<keyword evidence="1" id="KW-0479">Metal-binding</keyword>
<feature type="binding site" evidence="1">
    <location>
        <position position="66"/>
    </location>
    <ligand>
        <name>Mg(2+)</name>
        <dbReference type="ChEBI" id="CHEBI:18420"/>
        <label>4</label>
    </ligand>
</feature>
<dbReference type="GO" id="GO:0009030">
    <property type="term" value="F:thiamine-phosphate kinase activity"/>
    <property type="evidence" value="ECO:0007669"/>
    <property type="project" value="UniProtKB-UniRule"/>
</dbReference>
<dbReference type="GO" id="GO:0000287">
    <property type="term" value="F:magnesium ion binding"/>
    <property type="evidence" value="ECO:0007669"/>
    <property type="project" value="UniProtKB-UniRule"/>
</dbReference>
<comment type="function">
    <text evidence="1">Catalyzes the ATP-dependent phosphorylation of thiamine-monophosphate (TMP) to form thiamine-pyrophosphate (TPP), the active form of vitamin B1.</text>
</comment>
<keyword evidence="1" id="KW-0808">Transferase</keyword>
<feature type="binding site" evidence="1">
    <location>
        <position position="97"/>
    </location>
    <ligand>
        <name>Mg(2+)</name>
        <dbReference type="ChEBI" id="CHEBI:18420"/>
        <label>3</label>
    </ligand>
</feature>
<feature type="binding site" evidence="1">
    <location>
        <position position="250"/>
    </location>
    <ligand>
        <name>Mg(2+)</name>
        <dbReference type="ChEBI" id="CHEBI:18420"/>
        <label>3</label>
    </ligand>
</feature>
<feature type="binding site" evidence="1">
    <location>
        <position position="97"/>
    </location>
    <ligand>
        <name>Mg(2+)</name>
        <dbReference type="ChEBI" id="CHEBI:18420"/>
        <label>2</label>
    </ligand>
</feature>
<dbReference type="Pfam" id="PF00586">
    <property type="entry name" value="AIRS"/>
    <property type="match status" value="1"/>
</dbReference>
<feature type="binding site" evidence="1">
    <location>
        <position position="172"/>
    </location>
    <ligand>
        <name>ATP</name>
        <dbReference type="ChEBI" id="CHEBI:30616"/>
    </ligand>
</feature>
<feature type="binding site" evidence="1">
    <location>
        <position position="289"/>
    </location>
    <ligand>
        <name>substrate</name>
    </ligand>
</feature>
<name>A0A543HRS2_9MICO</name>
<dbReference type="InterPro" id="IPR016188">
    <property type="entry name" value="PurM-like_N"/>
</dbReference>
<dbReference type="GO" id="GO:0005524">
    <property type="term" value="F:ATP binding"/>
    <property type="evidence" value="ECO:0007669"/>
    <property type="project" value="UniProtKB-UniRule"/>
</dbReference>
<dbReference type="PIRSF" id="PIRSF005303">
    <property type="entry name" value="Thiam_monoph_kin"/>
    <property type="match status" value="1"/>
</dbReference>
<dbReference type="Gene3D" id="3.90.650.10">
    <property type="entry name" value="PurM-like C-terminal domain"/>
    <property type="match status" value="1"/>
</dbReference>
<sequence length="356" mass="36513">MGICTPSGYRVFMQRVPDLDGPLVSDLTEREVLAMITSRLRPAVTCTVGPGDDAAVLTPSGDLVVTSDLMVEGPDFRLSWSSGFELGWKAAATNLSDVAAMGARPSGLTVALATPVDLPVRYLDEIARGLDAACATLAPGCGVVGGDLSRSRVLTLAVTALGDLEGRPPVLRSGARPGDVVAVAGDLGWASAGLRLLFERSADARGVAHSAGLAALWSESPELIAAQLAPTPPIPLGVEAAIAGATAMMDVSDSLALDASRLAEASGVTLHLRGHCLGDYPDDALYGGEDHALLATFPGDAVAHGFRVIGRVIDPREGAPVVVDGVPVSLRGWDPFSVSEVTKTGSAAPSRVLPSR</sequence>
<feature type="domain" description="PurM-like N-terminal" evidence="2">
    <location>
        <begin position="51"/>
        <end position="162"/>
    </location>
</feature>
<evidence type="ECO:0000313" key="4">
    <source>
        <dbReference type="Proteomes" id="UP000318331"/>
    </source>
</evidence>
<gene>
    <name evidence="1" type="primary">thiL</name>
    <name evidence="3" type="ORF">FB466_1973</name>
</gene>
<keyword evidence="1 3" id="KW-0418">Kinase</keyword>
<dbReference type="EMBL" id="VFPN01000003">
    <property type="protein sequence ID" value="TQM61046.1"/>
    <property type="molecule type" value="Genomic_DNA"/>
</dbReference>
<evidence type="ECO:0000259" key="2">
    <source>
        <dbReference type="Pfam" id="PF00586"/>
    </source>
</evidence>
<dbReference type="SUPFAM" id="SSF55326">
    <property type="entry name" value="PurM N-terminal domain-like"/>
    <property type="match status" value="1"/>
</dbReference>
<feature type="binding site" evidence="1">
    <location>
        <begin position="146"/>
        <end position="147"/>
    </location>
    <ligand>
        <name>ATP</name>
        <dbReference type="ChEBI" id="CHEBI:30616"/>
    </ligand>
</feature>
<dbReference type="AlphaFoldDB" id="A0A543HRS2"/>
<feature type="binding site" evidence="1">
    <location>
        <position position="147"/>
    </location>
    <ligand>
        <name>Mg(2+)</name>
        <dbReference type="ChEBI" id="CHEBI:18420"/>
        <label>1</label>
    </ligand>
</feature>
<protein>
    <recommendedName>
        <fullName evidence="1">Thiamine-monophosphate kinase</fullName>
        <shortName evidence="1">TMP kinase</shortName>
        <shortName evidence="1">Thiamine-phosphate kinase</shortName>
        <ecNumber evidence="1">2.7.4.16</ecNumber>
    </recommendedName>
</protein>
<feature type="binding site" evidence="1">
    <location>
        <position position="68"/>
    </location>
    <ligand>
        <name>Mg(2+)</name>
        <dbReference type="ChEBI" id="CHEBI:18420"/>
        <label>2</label>
    </ligand>
</feature>
<evidence type="ECO:0000313" key="3">
    <source>
        <dbReference type="EMBL" id="TQM61046.1"/>
    </source>
</evidence>
<dbReference type="InterPro" id="IPR006283">
    <property type="entry name" value="ThiL-like"/>
</dbReference>
<accession>A0A543HRS2</accession>
<keyword evidence="4" id="KW-1185">Reference proteome</keyword>
<dbReference type="CDD" id="cd02194">
    <property type="entry name" value="ThiL"/>
    <property type="match status" value="1"/>
</dbReference>
<keyword evidence="1" id="KW-0784">Thiamine biosynthesis</keyword>
<feature type="binding site" evidence="1">
    <location>
        <position position="75"/>
    </location>
    <ligand>
        <name>substrate</name>
    </ligand>
</feature>
<dbReference type="Gene3D" id="3.30.1330.10">
    <property type="entry name" value="PurM-like, N-terminal domain"/>
    <property type="match status" value="1"/>
</dbReference>
<keyword evidence="1" id="KW-0067">ATP-binding</keyword>
<dbReference type="EC" id="2.7.4.16" evidence="1"/>
<feature type="binding site" evidence="1">
    <location>
        <position position="97"/>
    </location>
    <ligand>
        <name>Mg(2+)</name>
        <dbReference type="ChEBI" id="CHEBI:18420"/>
        <label>4</label>
    </ligand>
</feature>
<comment type="caution">
    <text evidence="1">Lacks conserved residue(s) required for the propagation of feature annotation.</text>
</comment>
<comment type="pathway">
    <text evidence="1">Cofactor biosynthesis; thiamine diphosphate biosynthesis; thiamine diphosphate from thiamine phosphate: step 1/1.</text>
</comment>
<proteinExistence type="inferred from homology"/>
<keyword evidence="1" id="KW-0547">Nucleotide-binding</keyword>
<dbReference type="NCBIfam" id="TIGR01379">
    <property type="entry name" value="thiL"/>
    <property type="match status" value="1"/>
</dbReference>